<accession>A0A645A1E7</accession>
<organism evidence="2">
    <name type="scientific">bioreactor metagenome</name>
    <dbReference type="NCBI Taxonomy" id="1076179"/>
    <lineage>
        <taxon>unclassified sequences</taxon>
        <taxon>metagenomes</taxon>
        <taxon>ecological metagenomes</taxon>
    </lineage>
</organism>
<evidence type="ECO:0000313" key="2">
    <source>
        <dbReference type="EMBL" id="MPM47020.1"/>
    </source>
</evidence>
<feature type="domain" description="CGGC" evidence="1">
    <location>
        <begin position="11"/>
        <end position="119"/>
    </location>
</feature>
<evidence type="ECO:0000259" key="1">
    <source>
        <dbReference type="SMART" id="SM01078"/>
    </source>
</evidence>
<sequence>MISERQVIVMKVGIIRCMQTEDYCPGTTDFKFIKEKKGAFEDVEEDIEIIGFINCGGCPGKKAVLRARELVKRGADTIVFASCIQRGNPIGYPCPFAKKMKELIQKDLPDHIKYLDYTH</sequence>
<dbReference type="Pfam" id="PF08821">
    <property type="entry name" value="CGGC"/>
    <property type="match status" value="1"/>
</dbReference>
<reference evidence="2" key="1">
    <citation type="submission" date="2019-08" db="EMBL/GenBank/DDBJ databases">
        <authorList>
            <person name="Kucharzyk K."/>
            <person name="Murdoch R.W."/>
            <person name="Higgins S."/>
            <person name="Loffler F."/>
        </authorList>
    </citation>
    <scope>NUCLEOTIDE SEQUENCE</scope>
</reference>
<protein>
    <recommendedName>
        <fullName evidence="1">CGGC domain-containing protein</fullName>
    </recommendedName>
</protein>
<dbReference type="SMART" id="SM01078">
    <property type="entry name" value="CGGC"/>
    <property type="match status" value="1"/>
</dbReference>
<dbReference type="EMBL" id="VSSQ01011512">
    <property type="protein sequence ID" value="MPM47020.1"/>
    <property type="molecule type" value="Genomic_DNA"/>
</dbReference>
<gene>
    <name evidence="2" type="ORF">SDC9_93728</name>
</gene>
<name>A0A645A1E7_9ZZZZ</name>
<comment type="caution">
    <text evidence="2">The sequence shown here is derived from an EMBL/GenBank/DDBJ whole genome shotgun (WGS) entry which is preliminary data.</text>
</comment>
<proteinExistence type="predicted"/>
<dbReference type="InterPro" id="IPR014925">
    <property type="entry name" value="CGGC_dom"/>
</dbReference>
<dbReference type="AlphaFoldDB" id="A0A645A1E7"/>